<evidence type="ECO:0000313" key="16">
    <source>
        <dbReference type="EMBL" id="KIX14742.1"/>
    </source>
</evidence>
<evidence type="ECO:0000256" key="3">
    <source>
        <dbReference type="ARBA" id="ARBA00022452"/>
    </source>
</evidence>
<dbReference type="RefSeq" id="WP_044347396.1">
    <property type="nucleotide sequence ID" value="NZ_AZAC01000008.1"/>
</dbReference>
<evidence type="ECO:0000313" key="17">
    <source>
        <dbReference type="Proteomes" id="UP000032233"/>
    </source>
</evidence>
<dbReference type="SUPFAM" id="SSF56935">
    <property type="entry name" value="Porins"/>
    <property type="match status" value="1"/>
</dbReference>
<feature type="signal peptide" evidence="13">
    <location>
        <begin position="1"/>
        <end position="26"/>
    </location>
</feature>
<evidence type="ECO:0000256" key="9">
    <source>
        <dbReference type="ARBA" id="ARBA00023136"/>
    </source>
</evidence>
<evidence type="ECO:0000259" key="15">
    <source>
        <dbReference type="Pfam" id="PF07715"/>
    </source>
</evidence>
<evidence type="ECO:0000256" key="10">
    <source>
        <dbReference type="ARBA" id="ARBA00023237"/>
    </source>
</evidence>
<dbReference type="CDD" id="cd01347">
    <property type="entry name" value="ligand_gated_channel"/>
    <property type="match status" value="1"/>
</dbReference>
<evidence type="ECO:0000256" key="7">
    <source>
        <dbReference type="ARBA" id="ARBA00023065"/>
    </source>
</evidence>
<dbReference type="AlphaFoldDB" id="A0A0D2GIV3"/>
<keyword evidence="13" id="KW-0732">Signal</keyword>
<dbReference type="Pfam" id="PF07715">
    <property type="entry name" value="Plug"/>
    <property type="match status" value="1"/>
</dbReference>
<evidence type="ECO:0000256" key="8">
    <source>
        <dbReference type="ARBA" id="ARBA00023077"/>
    </source>
</evidence>
<proteinExistence type="inferred from homology"/>
<keyword evidence="5 11" id="KW-0812">Transmembrane</keyword>
<dbReference type="PATRIC" id="fig|1429043.3.peg.1333"/>
<keyword evidence="10 11" id="KW-0998">Cell outer membrane</keyword>
<dbReference type="EMBL" id="AZAC01000008">
    <property type="protein sequence ID" value="KIX14742.1"/>
    <property type="molecule type" value="Genomic_DNA"/>
</dbReference>
<keyword evidence="2 11" id="KW-0813">Transport</keyword>
<dbReference type="OrthoDB" id="9763670at2"/>
<feature type="domain" description="TonB-dependent receptor-like beta-barrel" evidence="14">
    <location>
        <begin position="223"/>
        <end position="661"/>
    </location>
</feature>
<evidence type="ECO:0000256" key="2">
    <source>
        <dbReference type="ARBA" id="ARBA00022448"/>
    </source>
</evidence>
<evidence type="ECO:0000256" key="6">
    <source>
        <dbReference type="ARBA" id="ARBA00023004"/>
    </source>
</evidence>
<comment type="subcellular location">
    <subcellularLocation>
        <location evidence="1 11">Cell outer membrane</location>
        <topology evidence="1 11">Multi-pass membrane protein</topology>
    </subcellularLocation>
</comment>
<dbReference type="InterPro" id="IPR000531">
    <property type="entry name" value="Beta-barrel_TonB"/>
</dbReference>
<gene>
    <name evidence="16" type="ORF">X474_06265</name>
</gene>
<dbReference type="FunCoup" id="A0A0D2GIV3">
    <property type="interactions" value="118"/>
</dbReference>
<keyword evidence="9 11" id="KW-0472">Membrane</keyword>
<evidence type="ECO:0000256" key="4">
    <source>
        <dbReference type="ARBA" id="ARBA00022496"/>
    </source>
</evidence>
<dbReference type="InterPro" id="IPR036942">
    <property type="entry name" value="Beta-barrel_TonB_sf"/>
</dbReference>
<keyword evidence="17" id="KW-1185">Reference proteome</keyword>
<evidence type="ECO:0000256" key="1">
    <source>
        <dbReference type="ARBA" id="ARBA00004571"/>
    </source>
</evidence>
<name>A0A0D2GIV3_9BACT</name>
<keyword evidence="3 11" id="KW-1134">Transmembrane beta strand</keyword>
<dbReference type="GO" id="GO:0006826">
    <property type="term" value="P:iron ion transport"/>
    <property type="evidence" value="ECO:0007669"/>
    <property type="project" value="UniProtKB-KW"/>
</dbReference>
<evidence type="ECO:0000256" key="12">
    <source>
        <dbReference type="RuleBase" id="RU003357"/>
    </source>
</evidence>
<dbReference type="STRING" id="1429043.X474_06265"/>
<evidence type="ECO:0008006" key="18">
    <source>
        <dbReference type="Google" id="ProtNLM"/>
    </source>
</evidence>
<dbReference type="PROSITE" id="PS52016">
    <property type="entry name" value="TONB_DEPENDENT_REC_3"/>
    <property type="match status" value="1"/>
</dbReference>
<evidence type="ECO:0000256" key="11">
    <source>
        <dbReference type="PROSITE-ProRule" id="PRU01360"/>
    </source>
</evidence>
<evidence type="ECO:0000256" key="13">
    <source>
        <dbReference type="SAM" id="SignalP"/>
    </source>
</evidence>
<accession>A0A0D2GIV3</accession>
<dbReference type="Proteomes" id="UP000032233">
    <property type="component" value="Unassembled WGS sequence"/>
</dbReference>
<dbReference type="PANTHER" id="PTHR32552">
    <property type="entry name" value="FERRICHROME IRON RECEPTOR-RELATED"/>
    <property type="match status" value="1"/>
</dbReference>
<feature type="domain" description="TonB-dependent receptor plug" evidence="15">
    <location>
        <begin position="46"/>
        <end position="150"/>
    </location>
</feature>
<feature type="chain" id="PRO_5002242539" description="TonB-denpendent receptor" evidence="13">
    <location>
        <begin position="27"/>
        <end position="695"/>
    </location>
</feature>
<dbReference type="Gene3D" id="2.40.170.20">
    <property type="entry name" value="TonB-dependent receptor, beta-barrel domain"/>
    <property type="match status" value="1"/>
</dbReference>
<sequence>MGCLRKILGIAPMIGIFLCLPSPARAAADAKLGDYVVTAQKRAESLQEIPVSMDAFTGAELEEAGVYNAAGLTYFSPNLYMKTSSAQSEIVIRGLSSFNNALYGPSALYVDGVCLPTHFRHNPDLFDLERVEVLKGPQGTLYGRNTESGVINIITAQPTNEFKAKVFSDVFMYDGDADDSPGLRAGASLSAPLVEDKLFLRIAGRMDYSNGWMVNNFNQDDKAGKVDHKNLRASLRWLPGPNWEVDFTSGLQDEDDGKGYFRYFTGPLATPRHQINYDSEYRQSNQGSSHALKLKYKAHAFDLVSVTGLNTFDREFDQDFDSGPLPRPYTSLDFEDTFLSQELRLVSKGDQALKWLAGLYALSEDTTVDMNIRAISQRRNSDLTTGGLALFGQATYSLWERLHLTAGLRLEHLDLKGDMDYQGPMGARQKLDKDLDFDELLPKFTLAYDFSEQVMAYASAAKGYLPGGYSVYMATNQDNFTYDPEYSWNYELGIKTSWLNDALTANIAFFYIDLKDKQVAEFVPGVMGVQRIANAAEAKSQGVELSIQARPAAGWQFTAGVGYTDTEIDQWSGYALDQALGRMTHFDYAGNRLPHAPKYNYHLGAQYTHETGLFGRVDLLGVGDIQFNASNTVEQDPYQLVNLRLGYDNGVIGITLWCENLFDEDYALLKMNWGSAVLGQDGAPRTVGARLIYYF</sequence>
<evidence type="ECO:0000256" key="5">
    <source>
        <dbReference type="ARBA" id="ARBA00022692"/>
    </source>
</evidence>
<dbReference type="InParanoid" id="A0A0D2GIV3"/>
<keyword evidence="6" id="KW-0408">Iron</keyword>
<keyword evidence="7" id="KW-0406">Ion transport</keyword>
<reference evidence="16 17" key="1">
    <citation type="submission" date="2013-11" db="EMBL/GenBank/DDBJ databases">
        <title>Metagenomic analysis of a methanogenic consortium involved in long chain n-alkane degradation.</title>
        <authorList>
            <person name="Davidova I.A."/>
            <person name="Callaghan A.V."/>
            <person name="Wawrik B."/>
            <person name="Pruitt S."/>
            <person name="Marks C."/>
            <person name="Duncan K.E."/>
            <person name="Suflita J.M."/>
        </authorList>
    </citation>
    <scope>NUCLEOTIDE SEQUENCE [LARGE SCALE GENOMIC DNA]</scope>
    <source>
        <strain evidence="16 17">SPR</strain>
    </source>
</reference>
<dbReference type="GO" id="GO:0009279">
    <property type="term" value="C:cell outer membrane"/>
    <property type="evidence" value="ECO:0007669"/>
    <property type="project" value="UniProtKB-SubCell"/>
</dbReference>
<comment type="caution">
    <text evidence="16">The sequence shown here is derived from an EMBL/GenBank/DDBJ whole genome shotgun (WGS) entry which is preliminary data.</text>
</comment>
<evidence type="ECO:0000259" key="14">
    <source>
        <dbReference type="Pfam" id="PF00593"/>
    </source>
</evidence>
<dbReference type="PANTHER" id="PTHR32552:SF81">
    <property type="entry name" value="TONB-DEPENDENT OUTER MEMBRANE RECEPTOR"/>
    <property type="match status" value="1"/>
</dbReference>
<keyword evidence="4" id="KW-0410">Iron transport</keyword>
<dbReference type="InterPro" id="IPR039426">
    <property type="entry name" value="TonB-dep_rcpt-like"/>
</dbReference>
<keyword evidence="8 12" id="KW-0798">TonB box</keyword>
<dbReference type="InterPro" id="IPR012910">
    <property type="entry name" value="Plug_dom"/>
</dbReference>
<dbReference type="Pfam" id="PF00593">
    <property type="entry name" value="TonB_dep_Rec_b-barrel"/>
    <property type="match status" value="1"/>
</dbReference>
<comment type="similarity">
    <text evidence="11 12">Belongs to the TonB-dependent receptor family.</text>
</comment>
<organism evidence="16 17">
    <name type="scientific">Dethiosulfatarculus sandiegensis</name>
    <dbReference type="NCBI Taxonomy" id="1429043"/>
    <lineage>
        <taxon>Bacteria</taxon>
        <taxon>Pseudomonadati</taxon>
        <taxon>Thermodesulfobacteriota</taxon>
        <taxon>Desulfarculia</taxon>
        <taxon>Desulfarculales</taxon>
        <taxon>Desulfarculaceae</taxon>
        <taxon>Dethiosulfatarculus</taxon>
    </lineage>
</organism>
<protein>
    <recommendedName>
        <fullName evidence="18">TonB-denpendent receptor</fullName>
    </recommendedName>
</protein>